<evidence type="ECO:0000256" key="1">
    <source>
        <dbReference type="SAM" id="SignalP"/>
    </source>
</evidence>
<keyword evidence="1" id="KW-0732">Signal</keyword>
<gene>
    <name evidence="2" type="ORF">c0_g1_i1</name>
</gene>
<reference evidence="2" key="1">
    <citation type="submission" date="2015-06" db="EMBL/GenBank/DDBJ databases">
        <authorList>
            <person name="Hoefler B.C."/>
            <person name="Straight P.D."/>
        </authorList>
    </citation>
    <scope>NUCLEOTIDE SEQUENCE</scope>
</reference>
<protein>
    <recommendedName>
        <fullName evidence="3">Chitin-binding type-2 domain-containing protein</fullName>
    </recommendedName>
</protein>
<organism evidence="2">
    <name type="scientific">Bactrocera latifrons</name>
    <name type="common">Malaysian fruit fly</name>
    <name type="synonym">Chaetodacus latifrons</name>
    <dbReference type="NCBI Taxonomy" id="174628"/>
    <lineage>
        <taxon>Eukaryota</taxon>
        <taxon>Metazoa</taxon>
        <taxon>Ecdysozoa</taxon>
        <taxon>Arthropoda</taxon>
        <taxon>Hexapoda</taxon>
        <taxon>Insecta</taxon>
        <taxon>Pterygota</taxon>
        <taxon>Neoptera</taxon>
        <taxon>Endopterygota</taxon>
        <taxon>Diptera</taxon>
        <taxon>Brachycera</taxon>
        <taxon>Muscomorpha</taxon>
        <taxon>Tephritoidea</taxon>
        <taxon>Tephritidae</taxon>
        <taxon>Bactrocera</taxon>
        <taxon>Bactrocera</taxon>
    </lineage>
</organism>
<accession>A0A0K8W320</accession>
<dbReference type="EMBL" id="GDHF01006855">
    <property type="protein sequence ID" value="JAI45459.1"/>
    <property type="molecule type" value="Transcribed_RNA"/>
</dbReference>
<dbReference type="AlphaFoldDB" id="A0A0K8W320"/>
<feature type="signal peptide" evidence="1">
    <location>
        <begin position="1"/>
        <end position="21"/>
    </location>
</feature>
<proteinExistence type="predicted"/>
<evidence type="ECO:0008006" key="3">
    <source>
        <dbReference type="Google" id="ProtNLM"/>
    </source>
</evidence>
<feature type="chain" id="PRO_5005522635" description="Chitin-binding type-2 domain-containing protein" evidence="1">
    <location>
        <begin position="22"/>
        <end position="148"/>
    </location>
</feature>
<dbReference type="OrthoDB" id="7872662at2759"/>
<name>A0A0K8W320_BACLA</name>
<sequence length="148" mass="15801">MKQISEVIFFLVALAFGGVHGECDVCNTNNPVACHSETVYSLCINDQPTMNFVTCPADYICTSDVYVCYPSNSSVASCTNSTIDESSQCGICASRNNLYACLNETTIAFCFTDGVPHYESLSYCPAGTVCDLNAESGFCTVSTKAAVL</sequence>
<evidence type="ECO:0000313" key="2">
    <source>
        <dbReference type="EMBL" id="JAI45459.1"/>
    </source>
</evidence>